<reference evidence="1 2" key="1">
    <citation type="submission" date="2019-10" db="EMBL/GenBank/DDBJ databases">
        <title>Nocardia macrotermitis sp. nov. and Nocardia aurantia sp. nov., isolated from the gut of fungus growing-termite Macrotermes natalensis.</title>
        <authorList>
            <person name="Benndorf R."/>
            <person name="Schwitalla J."/>
            <person name="Martin K."/>
            <person name="De Beer W."/>
            <person name="Kaster A.-K."/>
            <person name="Vollmers J."/>
            <person name="Poulsen M."/>
            <person name="Beemelmanns C."/>
        </authorList>
    </citation>
    <scope>NUCLEOTIDE SEQUENCE [LARGE SCALE GENOMIC DNA]</scope>
    <source>
        <strain evidence="1 2">RB56</strain>
    </source>
</reference>
<organism evidence="1 2">
    <name type="scientific">Nocardia aurantia</name>
    <dbReference type="NCBI Taxonomy" id="2585199"/>
    <lineage>
        <taxon>Bacteria</taxon>
        <taxon>Bacillati</taxon>
        <taxon>Actinomycetota</taxon>
        <taxon>Actinomycetes</taxon>
        <taxon>Mycobacteriales</taxon>
        <taxon>Nocardiaceae</taxon>
        <taxon>Nocardia</taxon>
    </lineage>
</organism>
<accession>A0A7K0DX79</accession>
<dbReference type="EMBL" id="WEGI01000014">
    <property type="protein sequence ID" value="MQY30381.1"/>
    <property type="molecule type" value="Genomic_DNA"/>
</dbReference>
<dbReference type="InterPro" id="IPR034154">
    <property type="entry name" value="TOPRIM_DnaG/twinkle"/>
</dbReference>
<dbReference type="RefSeq" id="WP_153347685.1">
    <property type="nucleotide sequence ID" value="NZ_WEGI01000014.1"/>
</dbReference>
<dbReference type="Gene3D" id="3.40.1360.10">
    <property type="match status" value="1"/>
</dbReference>
<protein>
    <recommendedName>
        <fullName evidence="3">Toprim domain-containing protein</fullName>
    </recommendedName>
</protein>
<dbReference type="SUPFAM" id="SSF56731">
    <property type="entry name" value="DNA primase core"/>
    <property type="match status" value="1"/>
</dbReference>
<sequence length="307" mass="33199">MGIHGSWDTVTEALIRVSGPGRSSGDWVRYLCPVHEADGRRHRPSLGIVYNHGKRKTIVRCFAGCRDQEVLDRLGLRVRDLFDGPPPAFAARPSADGHSIGLADRAVLAAGLPLTVRKPDLGPATGTGRVAATYVYTGRGGAALGRVIRVHTPHLGGRAKHFWQQRWTGTGWCNGGFDKVPYRLPEVLDGIGAGADVYVCEGEADTDTARHAGAIATTNAGGAHNWRPEHAVHLQGAERVWIVADRDPPGYRRAVAVAHTLLGLVGEIRIVQARDGKDFTDHVDAGHDLSDLDPIPLLDNHFRLRYG</sequence>
<dbReference type="AlphaFoldDB" id="A0A7K0DX79"/>
<name>A0A7K0DX79_9NOCA</name>
<gene>
    <name evidence="1" type="ORF">NRB56_59830</name>
</gene>
<keyword evidence="2" id="KW-1185">Reference proteome</keyword>
<dbReference type="CDD" id="cd01029">
    <property type="entry name" value="TOPRIM_primases"/>
    <property type="match status" value="1"/>
</dbReference>
<evidence type="ECO:0000313" key="2">
    <source>
        <dbReference type="Proteomes" id="UP000431401"/>
    </source>
</evidence>
<evidence type="ECO:0008006" key="3">
    <source>
        <dbReference type="Google" id="ProtNLM"/>
    </source>
</evidence>
<comment type="caution">
    <text evidence="1">The sequence shown here is derived from an EMBL/GenBank/DDBJ whole genome shotgun (WGS) entry which is preliminary data.</text>
</comment>
<dbReference type="OrthoDB" id="4565137at2"/>
<dbReference type="Proteomes" id="UP000431401">
    <property type="component" value="Unassembled WGS sequence"/>
</dbReference>
<evidence type="ECO:0000313" key="1">
    <source>
        <dbReference type="EMBL" id="MQY30381.1"/>
    </source>
</evidence>
<proteinExistence type="predicted"/>